<feature type="region of interest" description="Disordered" evidence="1">
    <location>
        <begin position="267"/>
        <end position="465"/>
    </location>
</feature>
<evidence type="ECO:0000313" key="3">
    <source>
        <dbReference type="Proteomes" id="UP000054007"/>
    </source>
</evidence>
<protein>
    <recommendedName>
        <fullName evidence="4">DNA replication regulator Sld3 C-terminal domain-containing protein</fullName>
    </recommendedName>
</protein>
<feature type="compositionally biased region" description="Polar residues" evidence="1">
    <location>
        <begin position="299"/>
        <end position="313"/>
    </location>
</feature>
<accession>A0A0D7BTS6</accession>
<feature type="compositionally biased region" description="Basic and acidic residues" evidence="1">
    <location>
        <begin position="382"/>
        <end position="391"/>
    </location>
</feature>
<dbReference type="STRING" id="1314674.A0A0D7BTS6"/>
<name>A0A0D7BTS6_9AGAR</name>
<evidence type="ECO:0000256" key="1">
    <source>
        <dbReference type="SAM" id="MobiDB-lite"/>
    </source>
</evidence>
<organism evidence="2 3">
    <name type="scientific">Cylindrobasidium torrendii FP15055 ss-10</name>
    <dbReference type="NCBI Taxonomy" id="1314674"/>
    <lineage>
        <taxon>Eukaryota</taxon>
        <taxon>Fungi</taxon>
        <taxon>Dikarya</taxon>
        <taxon>Basidiomycota</taxon>
        <taxon>Agaricomycotina</taxon>
        <taxon>Agaricomycetes</taxon>
        <taxon>Agaricomycetidae</taxon>
        <taxon>Agaricales</taxon>
        <taxon>Marasmiineae</taxon>
        <taxon>Physalacriaceae</taxon>
        <taxon>Cylindrobasidium</taxon>
    </lineage>
</organism>
<dbReference type="EMBL" id="KN880433">
    <property type="protein sequence ID" value="KIY73933.1"/>
    <property type="molecule type" value="Genomic_DNA"/>
</dbReference>
<keyword evidence="3" id="KW-1185">Reference proteome</keyword>
<proteinExistence type="predicted"/>
<gene>
    <name evidence="2" type="ORF">CYLTODRAFT_416588</name>
</gene>
<dbReference type="Gene3D" id="1.20.58.2130">
    <property type="match status" value="1"/>
</dbReference>
<sequence>MSFAFKLASGNVQWSEPQEKALTNDYPFVDIENETSDALVERVYLQTLWLPESIMPIAELIPTLKLVNAPSASNGPHPLLALIEPLLLSGRAASDKYREELPQAVEKEGEITGTEESVMWYALSYGKKTGSHSKGGTHERTEELLADSEWMKQWFESMERREIAIQLLLHMFVHSLPGLPDVTSPRKKRKKQQEEPSLHKEFVEERILTYIDKLSTWQLVTSLDTHDKDHDIQDWPQRFFTDVIEPQFKSSFADLCDEIRTRLFPQQHSLLSDDDKDENASRSSSPQPHPKKRPRRGSPTLSVASSSRTVTQDRTGLDRSRSLSRSLTLSLAEEERTKNMGNAAKKRAPLNREISMSRTFRKSQPAEPIPPKPKAPSKVKPKPKDDERRVLVEATPVKSQRTREILQKQNTLPFSFGRSQTQDGQQEEEEWHLAGSTSPDVLLLKDSRGGEDVFGPTTPTRPRKR</sequence>
<feature type="compositionally biased region" description="Polar residues" evidence="1">
    <location>
        <begin position="407"/>
        <end position="424"/>
    </location>
</feature>
<evidence type="ECO:0000313" key="2">
    <source>
        <dbReference type="EMBL" id="KIY73933.1"/>
    </source>
</evidence>
<dbReference type="OrthoDB" id="3003917at2759"/>
<dbReference type="AlphaFoldDB" id="A0A0D7BTS6"/>
<dbReference type="Proteomes" id="UP000054007">
    <property type="component" value="Unassembled WGS sequence"/>
</dbReference>
<reference evidence="2 3" key="1">
    <citation type="journal article" date="2015" name="Fungal Genet. Biol.">
        <title>Evolution of novel wood decay mechanisms in Agaricales revealed by the genome sequences of Fistulina hepatica and Cylindrobasidium torrendii.</title>
        <authorList>
            <person name="Floudas D."/>
            <person name="Held B.W."/>
            <person name="Riley R."/>
            <person name="Nagy L.G."/>
            <person name="Koehler G."/>
            <person name="Ransdell A.S."/>
            <person name="Younus H."/>
            <person name="Chow J."/>
            <person name="Chiniquy J."/>
            <person name="Lipzen A."/>
            <person name="Tritt A."/>
            <person name="Sun H."/>
            <person name="Haridas S."/>
            <person name="LaButti K."/>
            <person name="Ohm R.A."/>
            <person name="Kues U."/>
            <person name="Blanchette R.A."/>
            <person name="Grigoriev I.V."/>
            <person name="Minto R.E."/>
            <person name="Hibbett D.S."/>
        </authorList>
    </citation>
    <scope>NUCLEOTIDE SEQUENCE [LARGE SCALE GENOMIC DNA]</scope>
    <source>
        <strain evidence="2 3">FP15055 ss-10</strain>
    </source>
</reference>
<evidence type="ECO:0008006" key="4">
    <source>
        <dbReference type="Google" id="ProtNLM"/>
    </source>
</evidence>